<dbReference type="PANTHER" id="PTHR21666">
    <property type="entry name" value="PEPTIDASE-RELATED"/>
    <property type="match status" value="1"/>
</dbReference>
<dbReference type="InterPro" id="IPR050570">
    <property type="entry name" value="Cell_wall_metabolism_enzyme"/>
</dbReference>
<feature type="coiled-coil region" evidence="2">
    <location>
        <begin position="48"/>
        <end position="82"/>
    </location>
</feature>
<accession>A0A1F6Y5J0</accession>
<dbReference type="InterPro" id="IPR011055">
    <property type="entry name" value="Dup_hybrid_motif"/>
</dbReference>
<dbReference type="AlphaFoldDB" id="A0A1F6Y5J0"/>
<keyword evidence="1" id="KW-0732">Signal</keyword>
<gene>
    <name evidence="5" type="ORF">A3I23_00090</name>
</gene>
<organism evidence="5 6">
    <name type="scientific">Candidatus Nomurabacteria bacterium RIFCSPLOWO2_02_FULL_40_67</name>
    <dbReference type="NCBI Taxonomy" id="1801787"/>
    <lineage>
        <taxon>Bacteria</taxon>
        <taxon>Candidatus Nomuraibacteriota</taxon>
    </lineage>
</organism>
<keyword evidence="3" id="KW-0472">Membrane</keyword>
<dbReference type="PANTHER" id="PTHR21666:SF289">
    <property type="entry name" value="L-ALA--D-GLU ENDOPEPTIDASE"/>
    <property type="match status" value="1"/>
</dbReference>
<feature type="transmembrane region" description="Helical" evidence="3">
    <location>
        <begin position="25"/>
        <end position="45"/>
    </location>
</feature>
<dbReference type="Gene3D" id="6.10.250.3150">
    <property type="match status" value="1"/>
</dbReference>
<dbReference type="EMBL" id="MFVL01000013">
    <property type="protein sequence ID" value="OGJ01660.1"/>
    <property type="molecule type" value="Genomic_DNA"/>
</dbReference>
<evidence type="ECO:0000256" key="1">
    <source>
        <dbReference type="ARBA" id="ARBA00022729"/>
    </source>
</evidence>
<comment type="caution">
    <text evidence="5">The sequence shown here is derived from an EMBL/GenBank/DDBJ whole genome shotgun (WGS) entry which is preliminary data.</text>
</comment>
<evidence type="ECO:0000313" key="6">
    <source>
        <dbReference type="Proteomes" id="UP000177693"/>
    </source>
</evidence>
<keyword evidence="2" id="KW-0175">Coiled coil</keyword>
<keyword evidence="3" id="KW-0812">Transmembrane</keyword>
<dbReference type="Proteomes" id="UP000177693">
    <property type="component" value="Unassembled WGS sequence"/>
</dbReference>
<name>A0A1F6Y5J0_9BACT</name>
<evidence type="ECO:0000256" key="2">
    <source>
        <dbReference type="SAM" id="Coils"/>
    </source>
</evidence>
<feature type="coiled-coil region" evidence="2">
    <location>
        <begin position="230"/>
        <end position="268"/>
    </location>
</feature>
<proteinExistence type="predicted"/>
<dbReference type="SUPFAM" id="SSF51261">
    <property type="entry name" value="Duplicated hybrid motif"/>
    <property type="match status" value="1"/>
</dbReference>
<protein>
    <recommendedName>
        <fullName evidence="4">M23ase beta-sheet core domain-containing protein</fullName>
    </recommendedName>
</protein>
<keyword evidence="3" id="KW-1133">Transmembrane helix</keyword>
<reference evidence="5 6" key="1">
    <citation type="journal article" date="2016" name="Nat. Commun.">
        <title>Thousands of microbial genomes shed light on interconnected biogeochemical processes in an aquifer system.</title>
        <authorList>
            <person name="Anantharaman K."/>
            <person name="Brown C.T."/>
            <person name="Hug L.A."/>
            <person name="Sharon I."/>
            <person name="Castelle C.J."/>
            <person name="Probst A.J."/>
            <person name="Thomas B.C."/>
            <person name="Singh A."/>
            <person name="Wilkins M.J."/>
            <person name="Karaoz U."/>
            <person name="Brodie E.L."/>
            <person name="Williams K.H."/>
            <person name="Hubbard S.S."/>
            <person name="Banfield J.F."/>
        </authorList>
    </citation>
    <scope>NUCLEOTIDE SEQUENCE [LARGE SCALE GENOMIC DNA]</scope>
</reference>
<feature type="domain" description="M23ase beta-sheet core" evidence="4">
    <location>
        <begin position="310"/>
        <end position="405"/>
    </location>
</feature>
<dbReference type="InterPro" id="IPR016047">
    <property type="entry name" value="M23ase_b-sheet_dom"/>
</dbReference>
<dbReference type="GO" id="GO:0004222">
    <property type="term" value="F:metalloendopeptidase activity"/>
    <property type="evidence" value="ECO:0007669"/>
    <property type="project" value="TreeGrafter"/>
</dbReference>
<dbReference type="CDD" id="cd12797">
    <property type="entry name" value="M23_peptidase"/>
    <property type="match status" value="1"/>
</dbReference>
<evidence type="ECO:0000259" key="4">
    <source>
        <dbReference type="Pfam" id="PF01551"/>
    </source>
</evidence>
<dbReference type="Gene3D" id="2.70.70.10">
    <property type="entry name" value="Glucose Permease (Domain IIA)"/>
    <property type="match status" value="1"/>
</dbReference>
<evidence type="ECO:0000256" key="3">
    <source>
        <dbReference type="SAM" id="Phobius"/>
    </source>
</evidence>
<sequence>MKLYPAYKKLLNRARALDSYQSLKLWLVVIFLGILLFIPAFFSYAQTAQELQNKISQKDSDITKLEEEIKIYQAELTNIGQQKNSLSKSIQELDLTRKKLVADISITQKKIDKTNFKIQDLSSDIGNKQNSIANGVDSISAGIRNTNEFEQGSLLETLLSENDFSVIWNDIDNIATVREKIIEDVNKLKLIKGELEDTRAETIDAKNELVLLKSKLSDQQKIVIQNTNEKNKLLKETKNNEANYQKLLKEQIAKKLAFEKELRDYEAQLQFILDPSKLPSAGVLSWPLDKVFVTQEFGAKTGPHRTYTSGHSGTDFRARTPLPIYSMAEGIVKGVGDTDTSCSGVSFGKWIFIEYNNGLSSTFGHLSLIRVREGQKVSRGEVVGYTGGTGRVTGPHLHVSLYASGAVQISTVPSISCPGKILKQPIAAINAYLDPMYYLPPYIPSP</sequence>
<evidence type="ECO:0000313" key="5">
    <source>
        <dbReference type="EMBL" id="OGJ01660.1"/>
    </source>
</evidence>
<dbReference type="Pfam" id="PF01551">
    <property type="entry name" value="Peptidase_M23"/>
    <property type="match status" value="1"/>
</dbReference>